<feature type="non-terminal residue" evidence="1">
    <location>
        <position position="189"/>
    </location>
</feature>
<accession>J9G447</accession>
<dbReference type="AlphaFoldDB" id="J9G447"/>
<gene>
    <name evidence="1" type="ORF">EVA_15321</name>
</gene>
<protein>
    <submittedName>
        <fullName evidence="1">Uncharacterized protein</fullName>
    </submittedName>
</protein>
<comment type="caution">
    <text evidence="1">The sequence shown here is derived from an EMBL/GenBank/DDBJ whole genome shotgun (WGS) entry which is preliminary data.</text>
</comment>
<sequence>MFGNDRALSVTKGQDVGVTVNIPRGYQAKISVTGESNPSHLPQDLGKMMAYELDKDKKHINLKSDSPDRMIYEASFDLQNIQSDIVVTLEYEKVKQIHFNAYMWTQTVFAKNRINIGGVTPTESNSNLTTTGDSFVWEWDGITTKPHTWEMDQLEINHEAITVPMVSLNQGNTTNTERTTLSTGTEVAL</sequence>
<name>J9G447_9ZZZZ</name>
<organism evidence="1">
    <name type="scientific">gut metagenome</name>
    <dbReference type="NCBI Taxonomy" id="749906"/>
    <lineage>
        <taxon>unclassified sequences</taxon>
        <taxon>metagenomes</taxon>
        <taxon>organismal metagenomes</taxon>
    </lineage>
</organism>
<reference evidence="1" key="1">
    <citation type="journal article" date="2012" name="PLoS ONE">
        <title>Gene sets for utilization of primary and secondary nutrition supplies in the distal gut of endangered iberian lynx.</title>
        <authorList>
            <person name="Alcaide M."/>
            <person name="Messina E."/>
            <person name="Richter M."/>
            <person name="Bargiela R."/>
            <person name="Peplies J."/>
            <person name="Huws S.A."/>
            <person name="Newbold C.J."/>
            <person name="Golyshin P.N."/>
            <person name="Simon M.A."/>
            <person name="Lopez G."/>
            <person name="Yakimov M.M."/>
            <person name="Ferrer M."/>
        </authorList>
    </citation>
    <scope>NUCLEOTIDE SEQUENCE</scope>
</reference>
<evidence type="ECO:0000313" key="1">
    <source>
        <dbReference type="EMBL" id="EJW96572.1"/>
    </source>
</evidence>
<proteinExistence type="predicted"/>
<dbReference type="EMBL" id="AMCI01005212">
    <property type="protein sequence ID" value="EJW96572.1"/>
    <property type="molecule type" value="Genomic_DNA"/>
</dbReference>